<dbReference type="AlphaFoldDB" id="A0A326RS31"/>
<comment type="caution">
    <text evidence="4">The sequence shown here is derived from an EMBL/GenBank/DDBJ whole genome shotgun (WGS) entry which is preliminary data.</text>
</comment>
<dbReference type="Gene3D" id="2.40.420.20">
    <property type="match status" value="1"/>
</dbReference>
<protein>
    <submittedName>
        <fullName evidence="4">RND family efflux transporter MFP subunit</fullName>
    </submittedName>
</protein>
<dbReference type="Gene3D" id="2.40.50.100">
    <property type="match status" value="1"/>
</dbReference>
<evidence type="ECO:0000313" key="5">
    <source>
        <dbReference type="Proteomes" id="UP000248917"/>
    </source>
</evidence>
<evidence type="ECO:0000256" key="2">
    <source>
        <dbReference type="SAM" id="SignalP"/>
    </source>
</evidence>
<dbReference type="InterPro" id="IPR058647">
    <property type="entry name" value="BSH_CzcB-like"/>
</dbReference>
<feature type="chain" id="PRO_5016278387" evidence="2">
    <location>
        <begin position="19"/>
        <end position="349"/>
    </location>
</feature>
<comment type="similarity">
    <text evidence="1">Belongs to the membrane fusion protein (MFP) (TC 8.A.1) family.</text>
</comment>
<dbReference type="PANTHER" id="PTHR30469:SF15">
    <property type="entry name" value="HLYD FAMILY OF SECRETION PROTEINS"/>
    <property type="match status" value="1"/>
</dbReference>
<dbReference type="GO" id="GO:0015562">
    <property type="term" value="F:efflux transmembrane transporter activity"/>
    <property type="evidence" value="ECO:0007669"/>
    <property type="project" value="TreeGrafter"/>
</dbReference>
<feature type="domain" description="CzcB-like barrel-sandwich hybrid" evidence="3">
    <location>
        <begin position="68"/>
        <end position="187"/>
    </location>
</feature>
<dbReference type="Pfam" id="PF25973">
    <property type="entry name" value="BSH_CzcB"/>
    <property type="match status" value="1"/>
</dbReference>
<dbReference type="Gene3D" id="1.10.287.470">
    <property type="entry name" value="Helix hairpin bin"/>
    <property type="match status" value="1"/>
</dbReference>
<dbReference type="PANTHER" id="PTHR30469">
    <property type="entry name" value="MULTIDRUG RESISTANCE PROTEIN MDTA"/>
    <property type="match status" value="1"/>
</dbReference>
<evidence type="ECO:0000313" key="4">
    <source>
        <dbReference type="EMBL" id="PZV83785.1"/>
    </source>
</evidence>
<feature type="signal peptide" evidence="2">
    <location>
        <begin position="1"/>
        <end position="18"/>
    </location>
</feature>
<proteinExistence type="inferred from homology"/>
<dbReference type="Proteomes" id="UP000248917">
    <property type="component" value="Unassembled WGS sequence"/>
</dbReference>
<name>A0A326RS31_9BACT</name>
<keyword evidence="2" id="KW-0732">Signal</keyword>
<accession>A0A326RS31</accession>
<dbReference type="Gene3D" id="2.40.30.170">
    <property type="match status" value="1"/>
</dbReference>
<dbReference type="RefSeq" id="WP_111392405.1">
    <property type="nucleotide sequence ID" value="NZ_QKTX01000005.1"/>
</dbReference>
<keyword evidence="5" id="KW-1185">Reference proteome</keyword>
<dbReference type="NCBIfam" id="TIGR01730">
    <property type="entry name" value="RND_mfp"/>
    <property type="match status" value="1"/>
</dbReference>
<organism evidence="4 5">
    <name type="scientific">Algoriphagus aquaeductus</name>
    <dbReference type="NCBI Taxonomy" id="475299"/>
    <lineage>
        <taxon>Bacteria</taxon>
        <taxon>Pseudomonadati</taxon>
        <taxon>Bacteroidota</taxon>
        <taxon>Cytophagia</taxon>
        <taxon>Cytophagales</taxon>
        <taxon>Cyclobacteriaceae</taxon>
        <taxon>Algoriphagus</taxon>
    </lineage>
</organism>
<dbReference type="OrthoDB" id="9798190at2"/>
<dbReference type="EMBL" id="QKTX01000005">
    <property type="protein sequence ID" value="PZV83785.1"/>
    <property type="molecule type" value="Genomic_DNA"/>
</dbReference>
<dbReference type="InterPro" id="IPR006143">
    <property type="entry name" value="RND_pump_MFP"/>
</dbReference>
<gene>
    <name evidence="4" type="ORF">CLV31_1058</name>
</gene>
<evidence type="ECO:0000256" key="1">
    <source>
        <dbReference type="ARBA" id="ARBA00009477"/>
    </source>
</evidence>
<reference evidence="4 5" key="1">
    <citation type="submission" date="2018-06" db="EMBL/GenBank/DDBJ databases">
        <title>Genomic Encyclopedia of Archaeal and Bacterial Type Strains, Phase II (KMG-II): from individual species to whole genera.</title>
        <authorList>
            <person name="Goeker M."/>
        </authorList>
    </citation>
    <scope>NUCLEOTIDE SEQUENCE [LARGE SCALE GENOMIC DNA]</scope>
    <source>
        <strain evidence="4 5">T4</strain>
    </source>
</reference>
<evidence type="ECO:0000259" key="3">
    <source>
        <dbReference type="Pfam" id="PF25973"/>
    </source>
</evidence>
<dbReference type="PROSITE" id="PS51257">
    <property type="entry name" value="PROKAR_LIPOPROTEIN"/>
    <property type="match status" value="1"/>
</dbReference>
<sequence length="349" mass="37425">MKALSKYILVVLSGLSFACGKTEPQTQIPAKGQAVPVTLLSLKSGDFSTEIQASGTFSTQDETLLSFKVGGIVSQILVNEGDPIKPGQILASLDLTEIQAGLAQARLGYEKALRDQQRAERLFIDSVATLEQVQNAKTALEIAEQQLKASQFNLTYSQIRAPKAGFVLRKFVNPGQQVSSGAAVLQVNGAASGNWVLQVTVNDQNWSQIREGDPATLLPANSSMEIPGKVIRKSQATDPLTGTYWVEISPEKTKGLELATGMFGKAIIRPSLQSSGWEIPFGALLDAQGDEGFVYVTPDRKSAKRVAVKIGKISKSSVQIVSGLEDYQELIVSGSAYLTDGSIIQIQKP</sequence>
<dbReference type="SUPFAM" id="SSF111369">
    <property type="entry name" value="HlyD-like secretion proteins"/>
    <property type="match status" value="1"/>
</dbReference>
<dbReference type="GO" id="GO:1990281">
    <property type="term" value="C:efflux pump complex"/>
    <property type="evidence" value="ECO:0007669"/>
    <property type="project" value="TreeGrafter"/>
</dbReference>